<dbReference type="AlphaFoldDB" id="E5Y8U7"/>
<organism evidence="3 4">
    <name type="scientific">Bilophila wadsworthia (strain 3_1_6)</name>
    <dbReference type="NCBI Taxonomy" id="563192"/>
    <lineage>
        <taxon>Bacteria</taxon>
        <taxon>Pseudomonadati</taxon>
        <taxon>Thermodesulfobacteriota</taxon>
        <taxon>Desulfovibrionia</taxon>
        <taxon>Desulfovibrionales</taxon>
        <taxon>Desulfovibrionaceae</taxon>
        <taxon>Bilophila</taxon>
    </lineage>
</organism>
<evidence type="ECO:0000259" key="2">
    <source>
        <dbReference type="Pfam" id="PF13717"/>
    </source>
</evidence>
<evidence type="ECO:0000313" key="3">
    <source>
        <dbReference type="EMBL" id="EFV43589.1"/>
    </source>
</evidence>
<dbReference type="HOGENOM" id="CLU_060912_0_0_7"/>
<dbReference type="eggNOG" id="ENOG5031BGX">
    <property type="taxonomic scope" value="Bacteria"/>
</dbReference>
<dbReference type="EMBL" id="ADCP02000001">
    <property type="protein sequence ID" value="EFV43589.1"/>
    <property type="molecule type" value="Genomic_DNA"/>
</dbReference>
<proteinExistence type="predicted"/>
<keyword evidence="1" id="KW-1133">Transmembrane helix</keyword>
<dbReference type="STRING" id="563192.HMPREF0179_02605"/>
<feature type="transmembrane region" description="Helical" evidence="1">
    <location>
        <begin position="68"/>
        <end position="89"/>
    </location>
</feature>
<dbReference type="InterPro" id="IPR011723">
    <property type="entry name" value="Znf/thioredoxin_put"/>
</dbReference>
<dbReference type="NCBIfam" id="TIGR02098">
    <property type="entry name" value="MJ0042_CXXC"/>
    <property type="match status" value="1"/>
</dbReference>
<keyword evidence="1" id="KW-0472">Membrane</keyword>
<protein>
    <submittedName>
        <fullName evidence="3">MJ0042 family finger-like domain-containing protein</fullName>
    </submittedName>
</protein>
<dbReference type="OrthoDB" id="5506264at2"/>
<dbReference type="GeneID" id="78085734"/>
<dbReference type="InterPro" id="IPR021834">
    <property type="entry name" value="DUF3426"/>
</dbReference>
<comment type="caution">
    <text evidence="3">The sequence shown here is derived from an EMBL/GenBank/DDBJ whole genome shotgun (WGS) entry which is preliminary data.</text>
</comment>
<evidence type="ECO:0000256" key="1">
    <source>
        <dbReference type="SAM" id="Phobius"/>
    </source>
</evidence>
<accession>E5Y8U7</accession>
<dbReference type="RefSeq" id="WP_005028535.1">
    <property type="nucleotide sequence ID" value="NZ_KE150238.1"/>
</dbReference>
<dbReference type="Pfam" id="PF13717">
    <property type="entry name" value="Zn_ribbon_4"/>
    <property type="match status" value="1"/>
</dbReference>
<reference evidence="3 4" key="2">
    <citation type="submission" date="2013-04" db="EMBL/GenBank/DDBJ databases">
        <title>The Genome Sequence of Bilophila wadsworthia 3_1_6.</title>
        <authorList>
            <consortium name="The Broad Institute Genomics Platform"/>
            <person name="Earl A."/>
            <person name="Ward D."/>
            <person name="Feldgarden M."/>
            <person name="Gevers D."/>
            <person name="Sibley C."/>
            <person name="Strauss J."/>
            <person name="Allen-Vercoe E."/>
            <person name="Walker B."/>
            <person name="Young S."/>
            <person name="Zeng Q."/>
            <person name="Gargeya S."/>
            <person name="Fitzgerald M."/>
            <person name="Haas B."/>
            <person name="Abouelleil A."/>
            <person name="Allen A.W."/>
            <person name="Alvarado L."/>
            <person name="Arachchi H.M."/>
            <person name="Berlin A.M."/>
            <person name="Chapman S.B."/>
            <person name="Gainer-Dewar J."/>
            <person name="Goldberg J."/>
            <person name="Griggs A."/>
            <person name="Gujja S."/>
            <person name="Hansen M."/>
            <person name="Howarth C."/>
            <person name="Imamovic A."/>
            <person name="Ireland A."/>
            <person name="Larimer J."/>
            <person name="McCowan C."/>
            <person name="Murphy C."/>
            <person name="Pearson M."/>
            <person name="Poon T.W."/>
            <person name="Priest M."/>
            <person name="Roberts A."/>
            <person name="Saif S."/>
            <person name="Shea T."/>
            <person name="Sisk P."/>
            <person name="Sykes S."/>
            <person name="Wortman J."/>
            <person name="Nusbaum C."/>
            <person name="Birren B."/>
        </authorList>
    </citation>
    <scope>NUCLEOTIDE SEQUENCE [LARGE SCALE GENOMIC DNA]</scope>
    <source>
        <strain evidence="3 4">3_1_6</strain>
    </source>
</reference>
<evidence type="ECO:0000313" key="4">
    <source>
        <dbReference type="Proteomes" id="UP000006034"/>
    </source>
</evidence>
<dbReference type="Pfam" id="PF11906">
    <property type="entry name" value="DUF3426"/>
    <property type="match status" value="1"/>
</dbReference>
<feature type="domain" description="Zinc finger/thioredoxin putative" evidence="2">
    <location>
        <begin position="1"/>
        <end position="34"/>
    </location>
</feature>
<dbReference type="Proteomes" id="UP000006034">
    <property type="component" value="Unassembled WGS sequence"/>
</dbReference>
<reference evidence="3 4" key="1">
    <citation type="submission" date="2010-10" db="EMBL/GenBank/DDBJ databases">
        <authorList>
            <consortium name="The Broad Institute Genome Sequencing Platform"/>
            <person name="Ward D."/>
            <person name="Earl A."/>
            <person name="Feldgarden M."/>
            <person name="Young S.K."/>
            <person name="Gargeya S."/>
            <person name="Zeng Q."/>
            <person name="Alvarado L."/>
            <person name="Berlin A."/>
            <person name="Bochicchio J."/>
            <person name="Chapman S.B."/>
            <person name="Chen Z."/>
            <person name="Freedman E."/>
            <person name="Gellesch M."/>
            <person name="Goldberg J."/>
            <person name="Griggs A."/>
            <person name="Gujja S."/>
            <person name="Heilman E."/>
            <person name="Heiman D."/>
            <person name="Howarth C."/>
            <person name="Mehta T."/>
            <person name="Neiman D."/>
            <person name="Pearson M."/>
            <person name="Roberts A."/>
            <person name="Saif S."/>
            <person name="Shea T."/>
            <person name="Shenoy N."/>
            <person name="Sisk P."/>
            <person name="Stolte C."/>
            <person name="Sykes S."/>
            <person name="White J."/>
            <person name="Yandava C."/>
            <person name="Allen-Vercoe E."/>
            <person name="Sibley C."/>
            <person name="Ambrose C.E."/>
            <person name="Strauss J."/>
            <person name="Daigneault M."/>
            <person name="Haas B."/>
            <person name="Nusbaum C."/>
            <person name="Birren B."/>
        </authorList>
    </citation>
    <scope>NUCLEOTIDE SEQUENCE [LARGE SCALE GENOMIC DNA]</scope>
    <source>
        <strain evidence="3 4">3_1_6</strain>
    </source>
</reference>
<sequence>MIVTCPNCSTKFNLPETQAAPGAKLRCSVCKHVFQLSDGVKPAEIRMEPDLSLSSPSLSMPPKKKGGIWGWVLTLLILCAVAGGTWWAWTYTPLFDTVKEMIAPPKKQDPVELVKNIALRGVRQYNISNEKLGNISVVEGKVVNGFNQPRELIRIEASLYDSAGNALVSKQQLAGTSLSLFQLQVLGEQDIEQALANKIDIMATNTNVLPGGEVPFMVVFYSPPDNAAEFGVKVIDARIPPEKEKK</sequence>
<gene>
    <name evidence="3" type="ORF">HMPREF0179_02605</name>
</gene>
<keyword evidence="1" id="KW-0812">Transmembrane</keyword>
<name>E5Y8U7_BILW3</name>
<keyword evidence="4" id="KW-1185">Reference proteome</keyword>